<evidence type="ECO:0000313" key="3">
    <source>
        <dbReference type="Proteomes" id="UP000294865"/>
    </source>
</evidence>
<dbReference type="SUPFAM" id="SSF53474">
    <property type="entry name" value="alpha/beta-Hydrolases"/>
    <property type="match status" value="1"/>
</dbReference>
<feature type="domain" description="Peptidase S9 prolyl oligopeptidase catalytic" evidence="1">
    <location>
        <begin position="67"/>
        <end position="250"/>
    </location>
</feature>
<evidence type="ECO:0000313" key="2">
    <source>
        <dbReference type="EMBL" id="TDM18696.1"/>
    </source>
</evidence>
<dbReference type="Gene3D" id="3.40.50.1820">
    <property type="entry name" value="alpha/beta hydrolase"/>
    <property type="match status" value="1"/>
</dbReference>
<dbReference type="Pfam" id="PF00326">
    <property type="entry name" value="Peptidase_S9"/>
    <property type="match status" value="1"/>
</dbReference>
<dbReference type="RefSeq" id="WP_133419265.1">
    <property type="nucleotide sequence ID" value="NZ_JAXJTW010000024.1"/>
</dbReference>
<dbReference type="GO" id="GO:0008236">
    <property type="term" value="F:serine-type peptidase activity"/>
    <property type="evidence" value="ECO:0007669"/>
    <property type="project" value="InterPro"/>
</dbReference>
<proteinExistence type="predicted"/>
<dbReference type="Proteomes" id="UP000294865">
    <property type="component" value="Unassembled WGS sequence"/>
</dbReference>
<dbReference type="AlphaFoldDB" id="A0A4R6C834"/>
<accession>A0A4R6C834</accession>
<dbReference type="GO" id="GO:0006508">
    <property type="term" value="P:proteolysis"/>
    <property type="evidence" value="ECO:0007669"/>
    <property type="project" value="InterPro"/>
</dbReference>
<comment type="caution">
    <text evidence="2">The sequence shown here is derived from an EMBL/GenBank/DDBJ whole genome shotgun (WGS) entry which is preliminary data.</text>
</comment>
<reference evidence="2 3" key="1">
    <citation type="submission" date="2019-01" db="EMBL/GenBank/DDBJ databases">
        <title>Draft genome sequences of Macrococcus caseolyticus, Macrococcus canis, Macrococcus bohemicus and Macrococcus goetzii.</title>
        <authorList>
            <person name="Mazhar S."/>
            <person name="Altermann E."/>
            <person name="Hill C."/>
            <person name="Mcauliffe O."/>
        </authorList>
    </citation>
    <scope>NUCLEOTIDE SEQUENCE [LARGE SCALE GENOMIC DNA]</scope>
    <source>
        <strain evidence="2 3">DPC7162</strain>
    </source>
</reference>
<protein>
    <submittedName>
        <fullName evidence="2">S9 family peptidase</fullName>
    </submittedName>
</protein>
<organism evidence="2 3">
    <name type="scientific">Macrococcoides canis</name>
    <dbReference type="NCBI Taxonomy" id="1855823"/>
    <lineage>
        <taxon>Bacteria</taxon>
        <taxon>Bacillati</taxon>
        <taxon>Bacillota</taxon>
        <taxon>Bacilli</taxon>
        <taxon>Bacillales</taxon>
        <taxon>Staphylococcaceae</taxon>
        <taxon>Macrococcoides</taxon>
    </lineage>
</organism>
<dbReference type="EMBL" id="SDQG01000001">
    <property type="protein sequence ID" value="TDM18696.1"/>
    <property type="molecule type" value="Genomic_DNA"/>
</dbReference>
<evidence type="ECO:0000259" key="1">
    <source>
        <dbReference type="Pfam" id="PF00326"/>
    </source>
</evidence>
<sequence length="257" mass="29642">MGNMMFNRTKINAQLGGIPFEMFDYQSDAYIVKAMIYEPKHVKRIVIYLRGGKGAVGTVRPARLMQFAYKDTLVAAPYYRGTHQNGQDEFGGADREDVYALVRLLKAQYDVPIHFVGFSRGGIQGLVTYQEADVTSFITWGGVSSIYYMYDERQDLRSMLKRIVGPISNKEAYDRREGINLVTKDSPPIMIIHGTEDKLVSIQHAYLLIDKLKQLGIKHEVLFIEGEHHVMRPDNERYVLQQIEKWMEEVEEERIIN</sequence>
<gene>
    <name evidence="2" type="ORF">ETI04_04170</name>
</gene>
<dbReference type="InterPro" id="IPR029058">
    <property type="entry name" value="AB_hydrolase_fold"/>
</dbReference>
<dbReference type="InterPro" id="IPR001375">
    <property type="entry name" value="Peptidase_S9_cat"/>
</dbReference>
<name>A0A4R6C834_9STAP</name>